<keyword evidence="2" id="KW-0812">Transmembrane</keyword>
<name>A0A9P4TQ37_9PLEO</name>
<feature type="compositionally biased region" description="Basic residues" evidence="1">
    <location>
        <begin position="486"/>
        <end position="497"/>
    </location>
</feature>
<dbReference type="Proteomes" id="UP000800093">
    <property type="component" value="Unassembled WGS sequence"/>
</dbReference>
<feature type="compositionally biased region" description="Polar residues" evidence="1">
    <location>
        <begin position="321"/>
        <end position="332"/>
    </location>
</feature>
<accession>A0A9P4TQ37</accession>
<feature type="compositionally biased region" description="Polar residues" evidence="1">
    <location>
        <begin position="1"/>
        <end position="30"/>
    </location>
</feature>
<feature type="compositionally biased region" description="Low complexity" evidence="1">
    <location>
        <begin position="40"/>
        <end position="49"/>
    </location>
</feature>
<dbReference type="EMBL" id="ML986582">
    <property type="protein sequence ID" value="KAF2269438.1"/>
    <property type="molecule type" value="Genomic_DNA"/>
</dbReference>
<organism evidence="3 4">
    <name type="scientific">Lojkania enalia</name>
    <dbReference type="NCBI Taxonomy" id="147567"/>
    <lineage>
        <taxon>Eukaryota</taxon>
        <taxon>Fungi</taxon>
        <taxon>Dikarya</taxon>
        <taxon>Ascomycota</taxon>
        <taxon>Pezizomycotina</taxon>
        <taxon>Dothideomycetes</taxon>
        <taxon>Pleosporomycetidae</taxon>
        <taxon>Pleosporales</taxon>
        <taxon>Pleosporales incertae sedis</taxon>
        <taxon>Lojkania</taxon>
    </lineage>
</organism>
<dbReference type="AlphaFoldDB" id="A0A9P4TQ37"/>
<feature type="region of interest" description="Disordered" evidence="1">
    <location>
        <begin position="1"/>
        <end position="65"/>
    </location>
</feature>
<gene>
    <name evidence="3" type="ORF">CC78DRAFT_575000</name>
</gene>
<comment type="caution">
    <text evidence="3">The sequence shown here is derived from an EMBL/GenBank/DDBJ whole genome shotgun (WGS) entry which is preliminary data.</text>
</comment>
<keyword evidence="2" id="KW-1133">Transmembrane helix</keyword>
<feature type="transmembrane region" description="Helical" evidence="2">
    <location>
        <begin position="243"/>
        <end position="264"/>
    </location>
</feature>
<feature type="region of interest" description="Disordered" evidence="1">
    <location>
        <begin position="312"/>
        <end position="380"/>
    </location>
</feature>
<keyword evidence="4" id="KW-1185">Reference proteome</keyword>
<feature type="compositionally biased region" description="Polar residues" evidence="1">
    <location>
        <begin position="149"/>
        <end position="187"/>
    </location>
</feature>
<keyword evidence="2" id="KW-0472">Membrane</keyword>
<proteinExistence type="predicted"/>
<protein>
    <submittedName>
        <fullName evidence="3">Uncharacterized protein</fullName>
    </submittedName>
</protein>
<feature type="region of interest" description="Disordered" evidence="1">
    <location>
        <begin position="138"/>
        <end position="216"/>
    </location>
</feature>
<evidence type="ECO:0000256" key="2">
    <source>
        <dbReference type="SAM" id="Phobius"/>
    </source>
</evidence>
<feature type="region of interest" description="Disordered" evidence="1">
    <location>
        <begin position="473"/>
        <end position="499"/>
    </location>
</feature>
<evidence type="ECO:0000256" key="1">
    <source>
        <dbReference type="SAM" id="MobiDB-lite"/>
    </source>
</evidence>
<feature type="compositionally biased region" description="Polar residues" evidence="1">
    <location>
        <begin position="344"/>
        <end position="360"/>
    </location>
</feature>
<sequence>MAPTSASYTSKPVSSNPRNDSDSQNPSTKSRTSHAHGSRRLTSLLLRNLQPTTRLPRLPSAKPRSANSEFDYLANEITSLTTHITRTVIIRTGIHNPKRRRTANKELSPAPPSSSVAVVVEDDMESEFENVSSRMEWKTEPSRGARDTTLATSGTYMDISISQSTSRDSETPSTTSSHLSYPSTHCTISHADDTNEASTTIPPAYSPQLSSSQPRNTTTLTFTPACSPTALDNWPYLPLSLQVLLFICLALGFIWVVFVILISFPPSFLPHIPPKYFSSEGEQTSKPRFTLAWPRVLDWMFGGRGRNKPLDKPSKYVFPSANGNEHASTTATPAWMNARRRTNRSPPSQTPNRNQNQNLNPDIHIHSTVSPPPNLSGYTANLSRHKTLESPQNPYIPAPQHIQHRRTSAEWLAEREIFLSGSTSPHSSYPPSDTAVQVQMQVAAPGIEALAGATTTSSLAVPPDSNRQDIHFLGTAAKDPESEQRKGKKKKKKKRRSLLGSIDGAVTGFAARVARWTDDTADADGGLLLPLAKGKAD</sequence>
<feature type="compositionally biased region" description="Polar residues" evidence="1">
    <location>
        <begin position="196"/>
        <end position="216"/>
    </location>
</feature>
<evidence type="ECO:0000313" key="4">
    <source>
        <dbReference type="Proteomes" id="UP000800093"/>
    </source>
</evidence>
<evidence type="ECO:0000313" key="3">
    <source>
        <dbReference type="EMBL" id="KAF2269438.1"/>
    </source>
</evidence>
<dbReference type="OrthoDB" id="3787127at2759"/>
<reference evidence="4" key="1">
    <citation type="journal article" date="2020" name="Stud. Mycol.">
        <title>101 Dothideomycetes genomes: A test case for predicting lifestyles and emergence of pathogens.</title>
        <authorList>
            <person name="Haridas S."/>
            <person name="Albert R."/>
            <person name="Binder M."/>
            <person name="Bloem J."/>
            <person name="LaButti K."/>
            <person name="Salamov A."/>
            <person name="Andreopoulos B."/>
            <person name="Baker S."/>
            <person name="Barry K."/>
            <person name="Bills G."/>
            <person name="Bluhm B."/>
            <person name="Cannon C."/>
            <person name="Castanera R."/>
            <person name="Culley D."/>
            <person name="Daum C."/>
            <person name="Ezra D."/>
            <person name="Gonzalez J."/>
            <person name="Henrissat B."/>
            <person name="Kuo A."/>
            <person name="Liang C."/>
            <person name="Lipzen A."/>
            <person name="Lutzoni F."/>
            <person name="Magnuson J."/>
            <person name="Mondo S."/>
            <person name="Nolan M."/>
            <person name="Ohm R."/>
            <person name="Pangilinan J."/>
            <person name="Park H.-J."/>
            <person name="Ramirez L."/>
            <person name="Alfaro M."/>
            <person name="Sun H."/>
            <person name="Tritt A."/>
            <person name="Yoshinaga Y."/>
            <person name="Zwiers L.-H."/>
            <person name="Turgeon B."/>
            <person name="Goodwin S."/>
            <person name="Spatafora J."/>
            <person name="Crous P."/>
            <person name="Grigoriev I."/>
        </authorList>
    </citation>
    <scope>NUCLEOTIDE SEQUENCE [LARGE SCALE GENOMIC DNA]</scope>
    <source>
        <strain evidence="4">CBS 304.66</strain>
    </source>
</reference>